<evidence type="ECO:0000313" key="2">
    <source>
        <dbReference type="EMBL" id="NYH22211.1"/>
    </source>
</evidence>
<comment type="caution">
    <text evidence="2">The sequence shown here is derived from an EMBL/GenBank/DDBJ whole genome shotgun (WGS) entry which is preliminary data.</text>
</comment>
<sequence length="67" mass="7458">MTGLTALMDALAVDKSLQFELSNVEPDANAYHMFFKLKGFVCTPAEVESVFTDMVWFARVGDDIDHA</sequence>
<dbReference type="AlphaFoldDB" id="A0A7Y9WJV9"/>
<evidence type="ECO:0000313" key="3">
    <source>
        <dbReference type="Proteomes" id="UP000540929"/>
    </source>
</evidence>
<dbReference type="RefSeq" id="WP_179706410.1">
    <property type="nucleotide sequence ID" value="NZ_JACCAS010000001.1"/>
</dbReference>
<gene>
    <name evidence="2" type="ORF">GGD40_001690</name>
    <name evidence="1" type="ORF">GGD41_005921</name>
</gene>
<evidence type="ECO:0000313" key="4">
    <source>
        <dbReference type="Proteomes" id="UP000572540"/>
    </source>
</evidence>
<reference evidence="3 4" key="1">
    <citation type="submission" date="2020-07" db="EMBL/GenBank/DDBJ databases">
        <title>Exploring microbial biodiversity for novel pathways involved in the catabolism of aromatic compounds derived from lignin.</title>
        <authorList>
            <person name="Elkins J."/>
        </authorList>
    </citation>
    <scope>NUCLEOTIDE SEQUENCE [LARGE SCALE GENOMIC DNA]</scope>
    <source>
        <strain evidence="1 4">H2C3B</strain>
        <strain evidence="2 3">H2C3C</strain>
    </source>
</reference>
<organism evidence="2 3">
    <name type="scientific">Paraburkholderia bryophila</name>
    <dbReference type="NCBI Taxonomy" id="420952"/>
    <lineage>
        <taxon>Bacteria</taxon>
        <taxon>Pseudomonadati</taxon>
        <taxon>Pseudomonadota</taxon>
        <taxon>Betaproteobacteria</taxon>
        <taxon>Burkholderiales</taxon>
        <taxon>Burkholderiaceae</taxon>
        <taxon>Paraburkholderia</taxon>
    </lineage>
</organism>
<keyword evidence="3" id="KW-1185">Reference proteome</keyword>
<protein>
    <submittedName>
        <fullName evidence="2">Uncharacterized protein</fullName>
    </submittedName>
</protein>
<dbReference type="Proteomes" id="UP000572540">
    <property type="component" value="Unassembled WGS sequence"/>
</dbReference>
<name>A0A7Y9WJV9_9BURK</name>
<proteinExistence type="predicted"/>
<dbReference type="EMBL" id="JACCAU010000001">
    <property type="protein sequence ID" value="NYH18693.1"/>
    <property type="molecule type" value="Genomic_DNA"/>
</dbReference>
<evidence type="ECO:0000313" key="1">
    <source>
        <dbReference type="EMBL" id="NYH18693.1"/>
    </source>
</evidence>
<accession>A0A7Y9WJV9</accession>
<dbReference type="EMBL" id="JACCAS010000001">
    <property type="protein sequence ID" value="NYH22211.1"/>
    <property type="molecule type" value="Genomic_DNA"/>
</dbReference>
<dbReference type="Proteomes" id="UP000540929">
    <property type="component" value="Unassembled WGS sequence"/>
</dbReference>